<keyword evidence="1" id="KW-1133">Transmembrane helix</keyword>
<evidence type="ECO:0000313" key="2">
    <source>
        <dbReference type="EMBL" id="PTB45282.1"/>
    </source>
</evidence>
<name>A0A2T3ZKH6_TRIA4</name>
<organism evidence="2 3">
    <name type="scientific">Trichoderma asperellum (strain ATCC 204424 / CBS 433.97 / NBRC 101777)</name>
    <dbReference type="NCBI Taxonomy" id="1042311"/>
    <lineage>
        <taxon>Eukaryota</taxon>
        <taxon>Fungi</taxon>
        <taxon>Dikarya</taxon>
        <taxon>Ascomycota</taxon>
        <taxon>Pezizomycotina</taxon>
        <taxon>Sordariomycetes</taxon>
        <taxon>Hypocreomycetidae</taxon>
        <taxon>Hypocreales</taxon>
        <taxon>Hypocreaceae</taxon>
        <taxon>Trichoderma</taxon>
    </lineage>
</organism>
<sequence>MHYPSSLRHCDERCLLWDVEYSTLEINRFYFCEDDLAIFDAGPLLFLTLFLSFLAFILCFFPFFFFFFLKSDNTGNAS</sequence>
<dbReference type="Proteomes" id="UP000240493">
    <property type="component" value="Unassembled WGS sequence"/>
</dbReference>
<dbReference type="EMBL" id="KZ679257">
    <property type="protein sequence ID" value="PTB45282.1"/>
    <property type="molecule type" value="Genomic_DNA"/>
</dbReference>
<evidence type="ECO:0000313" key="3">
    <source>
        <dbReference type="Proteomes" id="UP000240493"/>
    </source>
</evidence>
<keyword evidence="1" id="KW-0472">Membrane</keyword>
<dbReference type="AlphaFoldDB" id="A0A2T3ZKH6"/>
<accession>A0A2T3ZKH6</accession>
<protein>
    <submittedName>
        <fullName evidence="2">Uncharacterized protein</fullName>
    </submittedName>
</protein>
<gene>
    <name evidence="2" type="ORF">M441DRAFT_313234</name>
</gene>
<keyword evidence="3" id="KW-1185">Reference proteome</keyword>
<reference evidence="2 3" key="1">
    <citation type="submission" date="2016-07" db="EMBL/GenBank/DDBJ databases">
        <title>Multiple horizontal gene transfer events from other fungi enriched the ability of initially mycotrophic Trichoderma (Ascomycota) to feed on dead plant biomass.</title>
        <authorList>
            <consortium name="DOE Joint Genome Institute"/>
            <person name="Aerts A."/>
            <person name="Atanasova L."/>
            <person name="Chenthamara K."/>
            <person name="Zhang J."/>
            <person name="Grujic M."/>
            <person name="Henrissat B."/>
            <person name="Kuo A."/>
            <person name="Salamov A."/>
            <person name="Lipzen A."/>
            <person name="Labutti K."/>
            <person name="Barry K."/>
            <person name="Miao Y."/>
            <person name="Rahimi M.J."/>
            <person name="Shen Q."/>
            <person name="Grigoriev I.V."/>
            <person name="Kubicek C.P."/>
            <person name="Druzhinina I.S."/>
        </authorList>
    </citation>
    <scope>NUCLEOTIDE SEQUENCE [LARGE SCALE GENOMIC DNA]</scope>
    <source>
        <strain evidence="2 3">CBS 433.97</strain>
    </source>
</reference>
<proteinExistence type="predicted"/>
<evidence type="ECO:0000256" key="1">
    <source>
        <dbReference type="SAM" id="Phobius"/>
    </source>
</evidence>
<feature type="transmembrane region" description="Helical" evidence="1">
    <location>
        <begin position="44"/>
        <end position="69"/>
    </location>
</feature>
<keyword evidence="1" id="KW-0812">Transmembrane</keyword>